<evidence type="ECO:0000256" key="5">
    <source>
        <dbReference type="PIRSR" id="PIRSR622684-1"/>
    </source>
</evidence>
<feature type="active site" evidence="5 6">
    <location>
        <position position="361"/>
    </location>
</feature>
<dbReference type="AlphaFoldDB" id="A0A8C9IL98"/>
<dbReference type="InterPro" id="IPR036727">
    <property type="entry name" value="Olfactory_marker_sf"/>
</dbReference>
<dbReference type="SUPFAM" id="SSF63697">
    <property type="entry name" value="Olfactory marker protein"/>
    <property type="match status" value="1"/>
</dbReference>
<name>A0A8C9IL98_9PRIM</name>
<evidence type="ECO:0000259" key="7">
    <source>
        <dbReference type="PROSITE" id="PS50203"/>
    </source>
</evidence>
<dbReference type="InterPro" id="IPR022682">
    <property type="entry name" value="Calpain_domain_III"/>
</dbReference>
<dbReference type="SMART" id="SM00720">
    <property type="entry name" value="calpain_III"/>
    <property type="match status" value="1"/>
</dbReference>
<dbReference type="FunFam" id="2.60.120.380:FF:000003">
    <property type="entry name" value="Calpain 5"/>
    <property type="match status" value="1"/>
</dbReference>
<dbReference type="CDD" id="cd00214">
    <property type="entry name" value="Calpain_III"/>
    <property type="match status" value="1"/>
</dbReference>
<dbReference type="Pfam" id="PF01067">
    <property type="entry name" value="Calpain_III"/>
    <property type="match status" value="1"/>
</dbReference>
<dbReference type="PANTHER" id="PTHR10183:SF402">
    <property type="entry name" value="CALPAIN-5"/>
    <property type="match status" value="1"/>
</dbReference>
<dbReference type="InterPro" id="IPR033883">
    <property type="entry name" value="C2_III"/>
</dbReference>
<dbReference type="PRINTS" id="PR00704">
    <property type="entry name" value="CALPAIN"/>
</dbReference>
<dbReference type="InterPro" id="IPR001300">
    <property type="entry name" value="Peptidase_C2_calpain_cat"/>
</dbReference>
<dbReference type="InterPro" id="IPR000169">
    <property type="entry name" value="Pept_cys_AS"/>
</dbReference>
<dbReference type="GO" id="GO:0005737">
    <property type="term" value="C:cytoplasm"/>
    <property type="evidence" value="ECO:0007669"/>
    <property type="project" value="TreeGrafter"/>
</dbReference>
<dbReference type="GO" id="GO:0006508">
    <property type="term" value="P:proteolysis"/>
    <property type="evidence" value="ECO:0007669"/>
    <property type="project" value="UniProtKB-KW"/>
</dbReference>
<dbReference type="FunFam" id="3.90.70.10:FF:000027">
    <property type="entry name" value="Calpain 5"/>
    <property type="match status" value="1"/>
</dbReference>
<dbReference type="InterPro" id="IPR022684">
    <property type="entry name" value="Calpain_cysteine_protease"/>
</dbReference>
<feature type="active site" evidence="5 6">
    <location>
        <position position="329"/>
    </location>
</feature>
<accession>A0A8C9IL98</accession>
<keyword evidence="9" id="KW-1185">Reference proteome</keyword>
<dbReference type="Gene3D" id="2.60.120.390">
    <property type="entry name" value="Olfactory marker"/>
    <property type="match status" value="1"/>
</dbReference>
<dbReference type="Proteomes" id="UP000694416">
    <property type="component" value="Unplaced"/>
</dbReference>
<evidence type="ECO:0000256" key="4">
    <source>
        <dbReference type="ARBA" id="ARBA00022807"/>
    </source>
</evidence>
<evidence type="ECO:0000256" key="6">
    <source>
        <dbReference type="PROSITE-ProRule" id="PRU00239"/>
    </source>
</evidence>
<organism evidence="8 9">
    <name type="scientific">Piliocolobus tephrosceles</name>
    <name type="common">Ugandan red Colobus</name>
    <dbReference type="NCBI Taxonomy" id="591936"/>
    <lineage>
        <taxon>Eukaryota</taxon>
        <taxon>Metazoa</taxon>
        <taxon>Chordata</taxon>
        <taxon>Craniata</taxon>
        <taxon>Vertebrata</taxon>
        <taxon>Euteleostomi</taxon>
        <taxon>Mammalia</taxon>
        <taxon>Eutheria</taxon>
        <taxon>Euarchontoglires</taxon>
        <taxon>Primates</taxon>
        <taxon>Haplorrhini</taxon>
        <taxon>Catarrhini</taxon>
        <taxon>Cercopithecidae</taxon>
        <taxon>Colobinae</taxon>
        <taxon>Piliocolobus</taxon>
    </lineage>
</organism>
<dbReference type="SUPFAM" id="SSF54001">
    <property type="entry name" value="Cysteine proteinases"/>
    <property type="match status" value="1"/>
</dbReference>
<proteinExistence type="inferred from homology"/>
<protein>
    <submittedName>
        <fullName evidence="8">Calpain 5</fullName>
    </submittedName>
</protein>
<keyword evidence="3 6" id="KW-0378">Hydrolase</keyword>
<dbReference type="PROSITE" id="PS50203">
    <property type="entry name" value="CALPAIN_CAT"/>
    <property type="match status" value="1"/>
</dbReference>
<dbReference type="Ensembl" id="ENSPTET00000052321.1">
    <property type="protein sequence ID" value="ENSPTEP00000038849.1"/>
    <property type="gene ID" value="ENSPTEG00000036017.1"/>
</dbReference>
<evidence type="ECO:0000256" key="3">
    <source>
        <dbReference type="ARBA" id="ARBA00022801"/>
    </source>
</evidence>
<sequence>MFSCVKPYEDQNYSALRRDCLRRKVLFEDPLFPATDDSLYYKGTPGPTVRWKRPKDICEDPRLFVDGISSHDLHQGQVGNCWFVAACSSLASRESLWQKQRLQFERWHVVLDKPGKVTITGTSQNWTPDLTNLMTRQLLDPTAIFWRKEDSDAMDWNEADALEFGERLSDLAKIRKVIPDWKEQEWDPEKPNAYAGIFHFHFWRFGEWVDVVIDDRLPTVNNQLIYCHSNSRNEFWCALVEKAYAKLAGCYQALDGGNTADALVDFTGGVSEPIDLTEGDFASDETKRNQLFERMLKVHSRGGLISASIKAVTAADMEARLACGLVKGHAYAVTDVRKVRLGHGLLAFFKSEKLDMIRLRNPWGEREWNGPWSDTSEEWQKVSKSEREKMGVTVQDDGEFWMTFEDVCRYFTDIIKCRLINTSYLSIHKTWEEARLHGAWTLHEDPRQNRSGGCINHKDTFFQNPQYIFDVKKPEDEVLICIQQRPKRSTRWEGKGENLAIGFDIYKVEENRQYRMHSLQHKAASSIYINSRSVFLRTDQPEGRYVIIPTTFEPGYTGEFLLRVFTDVPSNCRELRLDEPPHTCWSSLCGYPQLVTQVHVLGAAGLKDSPTGELFRGSPPALLPVAPWPLSARTDTSLRALLLAEALQALQSQPFLG</sequence>
<keyword evidence="4 6" id="KW-0788">Thiol protease</keyword>
<dbReference type="InterPro" id="IPR022683">
    <property type="entry name" value="Calpain_III"/>
</dbReference>
<dbReference type="SMART" id="SM00230">
    <property type="entry name" value="CysPc"/>
    <property type="match status" value="1"/>
</dbReference>
<reference evidence="8" key="2">
    <citation type="submission" date="2025-09" db="UniProtKB">
        <authorList>
            <consortium name="Ensembl"/>
        </authorList>
    </citation>
    <scope>IDENTIFICATION</scope>
</reference>
<dbReference type="GO" id="GO:0007165">
    <property type="term" value="P:signal transduction"/>
    <property type="evidence" value="ECO:0007669"/>
    <property type="project" value="InterPro"/>
</dbReference>
<dbReference type="SUPFAM" id="SSF49758">
    <property type="entry name" value="Calpain large subunit, middle domain (domain III)"/>
    <property type="match status" value="1"/>
</dbReference>
<dbReference type="PANTHER" id="PTHR10183">
    <property type="entry name" value="CALPAIN"/>
    <property type="match status" value="1"/>
</dbReference>
<dbReference type="Gene3D" id="2.60.120.380">
    <property type="match status" value="1"/>
</dbReference>
<keyword evidence="2 6" id="KW-0645">Protease</keyword>
<dbReference type="CDD" id="cd00044">
    <property type="entry name" value="CysPc"/>
    <property type="match status" value="1"/>
</dbReference>
<dbReference type="GO" id="GO:0004198">
    <property type="term" value="F:calcium-dependent cysteine-type endopeptidase activity"/>
    <property type="evidence" value="ECO:0007669"/>
    <property type="project" value="InterPro"/>
</dbReference>
<dbReference type="Gene3D" id="3.90.70.10">
    <property type="entry name" value="Cysteine proteinases"/>
    <property type="match status" value="1"/>
</dbReference>
<feature type="active site" evidence="5 6">
    <location>
        <position position="81"/>
    </location>
</feature>
<dbReference type="GO" id="GO:0007608">
    <property type="term" value="P:sensory perception of smell"/>
    <property type="evidence" value="ECO:0007669"/>
    <property type="project" value="InterPro"/>
</dbReference>
<evidence type="ECO:0000256" key="2">
    <source>
        <dbReference type="ARBA" id="ARBA00022670"/>
    </source>
</evidence>
<evidence type="ECO:0000313" key="9">
    <source>
        <dbReference type="Proteomes" id="UP000694416"/>
    </source>
</evidence>
<dbReference type="InterPro" id="IPR038765">
    <property type="entry name" value="Papain-like_cys_pep_sf"/>
</dbReference>
<dbReference type="InterPro" id="IPR036213">
    <property type="entry name" value="Calpain_III_sf"/>
</dbReference>
<evidence type="ECO:0000313" key="8">
    <source>
        <dbReference type="Ensembl" id="ENSPTEP00000038849.1"/>
    </source>
</evidence>
<dbReference type="PROSITE" id="PS00139">
    <property type="entry name" value="THIOL_PROTEASE_CYS"/>
    <property type="match status" value="1"/>
</dbReference>
<dbReference type="Pfam" id="PF00648">
    <property type="entry name" value="Peptidase_C2"/>
    <property type="match status" value="2"/>
</dbReference>
<feature type="domain" description="Calpain catalytic" evidence="7">
    <location>
        <begin position="26"/>
        <end position="420"/>
    </location>
</feature>
<gene>
    <name evidence="8" type="primary">CAPN5</name>
</gene>
<reference evidence="8" key="1">
    <citation type="submission" date="2025-08" db="UniProtKB">
        <authorList>
            <consortium name="Ensembl"/>
        </authorList>
    </citation>
    <scope>IDENTIFICATION</scope>
</reference>
<comment type="similarity">
    <text evidence="1">Belongs to the peptidase C2 family.</text>
</comment>
<evidence type="ECO:0000256" key="1">
    <source>
        <dbReference type="ARBA" id="ARBA00007623"/>
    </source>
</evidence>